<dbReference type="GeneID" id="19953731"/>
<dbReference type="InterPro" id="IPR013083">
    <property type="entry name" value="Znf_RING/FYVE/PHD"/>
</dbReference>
<dbReference type="STRING" id="1156394.T0Q786"/>
<dbReference type="Gene3D" id="3.30.40.10">
    <property type="entry name" value="Zinc/RING finger domain, C3HC4 (zinc finger)"/>
    <property type="match status" value="1"/>
</dbReference>
<reference evidence="4 5" key="1">
    <citation type="submission" date="2012-04" db="EMBL/GenBank/DDBJ databases">
        <title>The Genome Sequence of Saprolegnia declina VS20.</title>
        <authorList>
            <consortium name="The Broad Institute Genome Sequencing Platform"/>
            <person name="Russ C."/>
            <person name="Nusbaum C."/>
            <person name="Tyler B."/>
            <person name="van West P."/>
            <person name="Dieguez-Uribeondo J."/>
            <person name="de Bruijn I."/>
            <person name="Tripathy S."/>
            <person name="Jiang R."/>
            <person name="Young S.K."/>
            <person name="Zeng Q."/>
            <person name="Gargeya S."/>
            <person name="Fitzgerald M."/>
            <person name="Haas B."/>
            <person name="Abouelleil A."/>
            <person name="Alvarado L."/>
            <person name="Arachchi H.M."/>
            <person name="Berlin A."/>
            <person name="Chapman S.B."/>
            <person name="Goldberg J."/>
            <person name="Griggs A."/>
            <person name="Gujja S."/>
            <person name="Hansen M."/>
            <person name="Howarth C."/>
            <person name="Imamovic A."/>
            <person name="Larimer J."/>
            <person name="McCowen C."/>
            <person name="Montmayeur A."/>
            <person name="Murphy C."/>
            <person name="Neiman D."/>
            <person name="Pearson M."/>
            <person name="Priest M."/>
            <person name="Roberts A."/>
            <person name="Saif S."/>
            <person name="Shea T."/>
            <person name="Sisk P."/>
            <person name="Sykes S."/>
            <person name="Wortman J."/>
            <person name="Nusbaum C."/>
            <person name="Birren B."/>
        </authorList>
    </citation>
    <scope>NUCLEOTIDE SEQUENCE [LARGE SCALE GENOMIC DNA]</scope>
    <source>
        <strain evidence="4 5">VS20</strain>
    </source>
</reference>
<evidence type="ECO:0000256" key="1">
    <source>
        <dbReference type="PROSITE-ProRule" id="PRU00175"/>
    </source>
</evidence>
<evidence type="ECO:0000313" key="4">
    <source>
        <dbReference type="EMBL" id="EQC29335.1"/>
    </source>
</evidence>
<protein>
    <recommendedName>
        <fullName evidence="3">RING-type domain-containing protein</fullName>
    </recommendedName>
</protein>
<dbReference type="PROSITE" id="PS50089">
    <property type="entry name" value="ZF_RING_2"/>
    <property type="match status" value="1"/>
</dbReference>
<keyword evidence="5" id="KW-1185">Reference proteome</keyword>
<dbReference type="InParanoid" id="T0Q786"/>
<evidence type="ECO:0000259" key="3">
    <source>
        <dbReference type="PROSITE" id="PS50089"/>
    </source>
</evidence>
<keyword evidence="1" id="KW-0862">Zinc</keyword>
<dbReference type="EMBL" id="JH767185">
    <property type="protein sequence ID" value="EQC29335.1"/>
    <property type="molecule type" value="Genomic_DNA"/>
</dbReference>
<gene>
    <name evidence="4" type="ORF">SDRG_13004</name>
</gene>
<dbReference type="Proteomes" id="UP000030762">
    <property type="component" value="Unassembled WGS sequence"/>
</dbReference>
<organism evidence="4 5">
    <name type="scientific">Saprolegnia diclina (strain VS20)</name>
    <dbReference type="NCBI Taxonomy" id="1156394"/>
    <lineage>
        <taxon>Eukaryota</taxon>
        <taxon>Sar</taxon>
        <taxon>Stramenopiles</taxon>
        <taxon>Oomycota</taxon>
        <taxon>Saprolegniomycetes</taxon>
        <taxon>Saprolegniales</taxon>
        <taxon>Saprolegniaceae</taxon>
        <taxon>Saprolegnia</taxon>
    </lineage>
</organism>
<keyword evidence="1" id="KW-0863">Zinc-finger</keyword>
<evidence type="ECO:0000313" key="5">
    <source>
        <dbReference type="Proteomes" id="UP000030762"/>
    </source>
</evidence>
<dbReference type="AlphaFoldDB" id="T0Q786"/>
<name>T0Q786_SAPDV</name>
<feature type="signal peptide" evidence="2">
    <location>
        <begin position="1"/>
        <end position="21"/>
    </location>
</feature>
<keyword evidence="2" id="KW-0732">Signal</keyword>
<dbReference type="SUPFAM" id="SSF57850">
    <property type="entry name" value="RING/U-box"/>
    <property type="match status" value="1"/>
</dbReference>
<feature type="chain" id="PRO_5004569925" description="RING-type domain-containing protein" evidence="2">
    <location>
        <begin position="22"/>
        <end position="107"/>
    </location>
</feature>
<dbReference type="InterPro" id="IPR001841">
    <property type="entry name" value="Znf_RING"/>
</dbReference>
<keyword evidence="1" id="KW-0479">Metal-binding</keyword>
<dbReference type="GO" id="GO:0008270">
    <property type="term" value="F:zinc ion binding"/>
    <property type="evidence" value="ECO:0007669"/>
    <property type="project" value="UniProtKB-KW"/>
</dbReference>
<dbReference type="Pfam" id="PF13639">
    <property type="entry name" value="zf-RING_2"/>
    <property type="match status" value="1"/>
</dbReference>
<dbReference type="SMART" id="SM00184">
    <property type="entry name" value="RING"/>
    <property type="match status" value="1"/>
</dbReference>
<sequence length="107" mass="12060">MQRFQIFLEHIWILYVSYVVPIDRAPEDADVVRTSFREFLSVPETALAISVRHVEDMPHDMNPCVVCLGALDVEDVYGPSTVLALACGHIFHRDCLQQWCAVAATCP</sequence>
<evidence type="ECO:0000256" key="2">
    <source>
        <dbReference type="SAM" id="SignalP"/>
    </source>
</evidence>
<proteinExistence type="predicted"/>
<feature type="domain" description="RING-type" evidence="3">
    <location>
        <begin position="64"/>
        <end position="107"/>
    </location>
</feature>
<dbReference type="VEuPathDB" id="FungiDB:SDRG_13004"/>
<feature type="non-terminal residue" evidence="4">
    <location>
        <position position="107"/>
    </location>
</feature>
<dbReference type="OrthoDB" id="9984778at2759"/>
<dbReference type="RefSeq" id="XP_008617309.1">
    <property type="nucleotide sequence ID" value="XM_008619087.1"/>
</dbReference>
<accession>T0Q786</accession>